<keyword evidence="2" id="KW-1185">Reference proteome</keyword>
<reference evidence="1 2" key="1">
    <citation type="submission" date="2017-09" db="EMBL/GenBank/DDBJ databases">
        <title>The Catabolism of 3,6-Dichlorosalicylic acid is Initiated by the Cytochrome P450 Monooxygenase DsmABC in Rhizorhabdus dicambivorans Ndbn-20.</title>
        <authorList>
            <person name="Na L."/>
        </authorList>
    </citation>
    <scope>NUCLEOTIDE SEQUENCE [LARGE SCALE GENOMIC DNA]</scope>
    <source>
        <strain evidence="1 2">Ndbn-20m</strain>
    </source>
</reference>
<organism evidence="1 2">
    <name type="scientific">Rhizorhabdus dicambivorans</name>
    <dbReference type="NCBI Taxonomy" id="1850238"/>
    <lineage>
        <taxon>Bacteria</taxon>
        <taxon>Pseudomonadati</taxon>
        <taxon>Pseudomonadota</taxon>
        <taxon>Alphaproteobacteria</taxon>
        <taxon>Sphingomonadales</taxon>
        <taxon>Sphingomonadaceae</taxon>
        <taxon>Rhizorhabdus</taxon>
    </lineage>
</organism>
<dbReference type="Proteomes" id="UP000218934">
    <property type="component" value="Unassembled WGS sequence"/>
</dbReference>
<comment type="caution">
    <text evidence="1">The sequence shown here is derived from an EMBL/GenBank/DDBJ whole genome shotgun (WGS) entry which is preliminary data.</text>
</comment>
<evidence type="ECO:0000313" key="1">
    <source>
        <dbReference type="EMBL" id="PCE41186.1"/>
    </source>
</evidence>
<protein>
    <recommendedName>
        <fullName evidence="3">Class I SAM-dependent methyltransferase</fullName>
    </recommendedName>
</protein>
<accession>A0A2A4FU04</accession>
<proteinExistence type="predicted"/>
<dbReference type="SUPFAM" id="SSF53335">
    <property type="entry name" value="S-adenosyl-L-methionine-dependent methyltransferases"/>
    <property type="match status" value="1"/>
</dbReference>
<dbReference type="EMBL" id="NWUF01000017">
    <property type="protein sequence ID" value="PCE41186.1"/>
    <property type="molecule type" value="Genomic_DNA"/>
</dbReference>
<dbReference type="InterPro" id="IPR029063">
    <property type="entry name" value="SAM-dependent_MTases_sf"/>
</dbReference>
<name>A0A2A4FU04_9SPHN</name>
<dbReference type="AlphaFoldDB" id="A0A2A4FU04"/>
<evidence type="ECO:0008006" key="3">
    <source>
        <dbReference type="Google" id="ProtNLM"/>
    </source>
</evidence>
<dbReference type="RefSeq" id="WP_066969160.1">
    <property type="nucleotide sequence ID" value="NZ_CP023449.1"/>
</dbReference>
<sequence>MSLNQYFWTNRGEPINKWLQYLPVYERYFSRFRDRRIMFLEIGTGQGGSSQMWKHYFGPAAQIVSVDIREECRKFEDEQVAIRIGDQSDPAFLGAIVEEFGYPDIVLDDGSHRSEHVNATFDFLYPNMPREALYVVEDTHASYWPRWGGGLGVPTTFIERMKRIVDELHAGNPYNKAQIGEDLPCSEIGRLTRAVHFYDSIAVVEKGAFIAKQSRSIPHVPGQKVW</sequence>
<evidence type="ECO:0000313" key="2">
    <source>
        <dbReference type="Proteomes" id="UP000218934"/>
    </source>
</evidence>
<dbReference type="OrthoDB" id="9816424at2"/>
<dbReference type="KEGG" id="rdi:CMV14_08670"/>
<gene>
    <name evidence="1" type="ORF">COO09_16035</name>
</gene>
<dbReference type="Gene3D" id="3.40.50.150">
    <property type="entry name" value="Vaccinia Virus protein VP39"/>
    <property type="match status" value="1"/>
</dbReference>